<evidence type="ECO:0000256" key="6">
    <source>
        <dbReference type="ARBA" id="ARBA00038076"/>
    </source>
</evidence>
<evidence type="ECO:0000259" key="9">
    <source>
        <dbReference type="Pfam" id="PF12704"/>
    </source>
</evidence>
<dbReference type="AlphaFoldDB" id="A0A5C6X2Z7"/>
<evidence type="ECO:0000313" key="11">
    <source>
        <dbReference type="Proteomes" id="UP000321046"/>
    </source>
</evidence>
<evidence type="ECO:0000256" key="3">
    <source>
        <dbReference type="ARBA" id="ARBA00022692"/>
    </source>
</evidence>
<keyword evidence="4 7" id="KW-1133">Transmembrane helix</keyword>
<comment type="subcellular location">
    <subcellularLocation>
        <location evidence="1">Cell membrane</location>
        <topology evidence="1">Multi-pass membrane protein</topology>
    </subcellularLocation>
</comment>
<sequence length="419" mass="45400">MIVRLALRNLLRNRWRSVLTSGGVALAVAMMIWTVSFLDGWMGAMVRGSTALDSLQVQIERADYVEEPVIYRSFAMTPQGLERLQGEAGVEAVSARVRLFGLLGDEQRSQVAQILGVDPQLEAQATPVEEAVVQGRWLSEQDIVDGPGEVVLGDRLARQLKAEVGDELVVFLEAADGSLGNDVFEVVGVVRTGTTIIDRQAAYVHLERARYLGALEGQVHEVVIGAADLSQAPALAQRLSPVIEEIVNDQEMAVRPWQEVLPSIAEMVELTGSSNAVMYLIIYLVASLGIMNTQRMSALERRREFGVLMAIGVSPRRLFWIVVLETVVLGVMGALLGVLLGAGLSLYHASAGLDLSIFSPQTSFSYMGVSFDERIYTAVELRTIVEPAVVMVVVSLLCGLWPATQSARVAIAPAISGRS</sequence>
<organism evidence="10 11">
    <name type="scientific">Lujinxingia vulgaris</name>
    <dbReference type="NCBI Taxonomy" id="2600176"/>
    <lineage>
        <taxon>Bacteria</taxon>
        <taxon>Deltaproteobacteria</taxon>
        <taxon>Bradymonadales</taxon>
        <taxon>Lujinxingiaceae</taxon>
        <taxon>Lujinxingia</taxon>
    </lineage>
</organism>
<keyword evidence="2" id="KW-1003">Cell membrane</keyword>
<proteinExistence type="inferred from homology"/>
<evidence type="ECO:0000256" key="2">
    <source>
        <dbReference type="ARBA" id="ARBA00022475"/>
    </source>
</evidence>
<feature type="transmembrane region" description="Helical" evidence="7">
    <location>
        <begin position="276"/>
        <end position="293"/>
    </location>
</feature>
<dbReference type="PANTHER" id="PTHR30572:SF4">
    <property type="entry name" value="ABC TRANSPORTER PERMEASE YTRF"/>
    <property type="match status" value="1"/>
</dbReference>
<comment type="caution">
    <text evidence="10">The sequence shown here is derived from an EMBL/GenBank/DDBJ whole genome shotgun (WGS) entry which is preliminary data.</text>
</comment>
<comment type="similarity">
    <text evidence="6">Belongs to the ABC-4 integral membrane protein family.</text>
</comment>
<dbReference type="InterPro" id="IPR025857">
    <property type="entry name" value="MacB_PCD"/>
</dbReference>
<evidence type="ECO:0000256" key="1">
    <source>
        <dbReference type="ARBA" id="ARBA00004651"/>
    </source>
</evidence>
<evidence type="ECO:0000256" key="7">
    <source>
        <dbReference type="SAM" id="Phobius"/>
    </source>
</evidence>
<dbReference type="PANTHER" id="PTHR30572">
    <property type="entry name" value="MEMBRANE COMPONENT OF TRANSPORTER-RELATED"/>
    <property type="match status" value="1"/>
</dbReference>
<feature type="domain" description="MacB-like periplasmic core" evidence="9">
    <location>
        <begin position="17"/>
        <end position="240"/>
    </location>
</feature>
<dbReference type="GO" id="GO:0022857">
    <property type="term" value="F:transmembrane transporter activity"/>
    <property type="evidence" value="ECO:0007669"/>
    <property type="project" value="TreeGrafter"/>
</dbReference>
<dbReference type="Pfam" id="PF12704">
    <property type="entry name" value="MacB_PCD"/>
    <property type="match status" value="1"/>
</dbReference>
<evidence type="ECO:0000259" key="8">
    <source>
        <dbReference type="Pfam" id="PF02687"/>
    </source>
</evidence>
<dbReference type="RefSeq" id="WP_146975060.1">
    <property type="nucleotide sequence ID" value="NZ_VOSL01000054.1"/>
</dbReference>
<keyword evidence="3 7" id="KW-0812">Transmembrane</keyword>
<dbReference type="Proteomes" id="UP000321046">
    <property type="component" value="Unassembled WGS sequence"/>
</dbReference>
<evidence type="ECO:0000313" key="10">
    <source>
        <dbReference type="EMBL" id="TXD34629.1"/>
    </source>
</evidence>
<feature type="transmembrane region" description="Helical" evidence="7">
    <location>
        <begin position="318"/>
        <end position="347"/>
    </location>
</feature>
<dbReference type="Pfam" id="PF02687">
    <property type="entry name" value="FtsX"/>
    <property type="match status" value="1"/>
</dbReference>
<accession>A0A5C6X2Z7</accession>
<reference evidence="10 11" key="1">
    <citation type="submission" date="2019-08" db="EMBL/GenBank/DDBJ databases">
        <title>Bradymonadales sp. TMQ2.</title>
        <authorList>
            <person name="Liang Q."/>
        </authorList>
    </citation>
    <scope>NUCLEOTIDE SEQUENCE [LARGE SCALE GENOMIC DNA]</scope>
    <source>
        <strain evidence="10 11">TMQ2</strain>
    </source>
</reference>
<dbReference type="GO" id="GO:0005886">
    <property type="term" value="C:plasma membrane"/>
    <property type="evidence" value="ECO:0007669"/>
    <property type="project" value="UniProtKB-SubCell"/>
</dbReference>
<dbReference type="OrthoDB" id="9809768at2"/>
<dbReference type="InterPro" id="IPR003838">
    <property type="entry name" value="ABC3_permease_C"/>
</dbReference>
<keyword evidence="5 7" id="KW-0472">Membrane</keyword>
<dbReference type="EMBL" id="VOSL01000054">
    <property type="protein sequence ID" value="TXD34629.1"/>
    <property type="molecule type" value="Genomic_DNA"/>
</dbReference>
<protein>
    <submittedName>
        <fullName evidence="10">ABC transporter permease</fullName>
    </submittedName>
</protein>
<feature type="domain" description="ABC3 transporter permease C-terminal" evidence="8">
    <location>
        <begin position="277"/>
        <end position="407"/>
    </location>
</feature>
<name>A0A5C6X2Z7_9DELT</name>
<dbReference type="InterPro" id="IPR050250">
    <property type="entry name" value="Macrolide_Exporter_MacB"/>
</dbReference>
<evidence type="ECO:0000256" key="4">
    <source>
        <dbReference type="ARBA" id="ARBA00022989"/>
    </source>
</evidence>
<gene>
    <name evidence="10" type="ORF">FRC96_13505</name>
</gene>
<evidence type="ECO:0000256" key="5">
    <source>
        <dbReference type="ARBA" id="ARBA00023136"/>
    </source>
</evidence>